<dbReference type="eggNOG" id="KOG1652">
    <property type="taxonomic scope" value="Eukaryota"/>
</dbReference>
<keyword evidence="10 11" id="KW-0472">Membrane</keyword>
<dbReference type="RefSeq" id="XP_009495585.1">
    <property type="nucleotide sequence ID" value="XM_009497310.1"/>
</dbReference>
<feature type="transmembrane region" description="Helical" evidence="11">
    <location>
        <begin position="113"/>
        <end position="134"/>
    </location>
</feature>
<keyword evidence="8" id="KW-0811">Translocation</keyword>
<keyword evidence="4 11" id="KW-0812">Transmembrane</keyword>
<dbReference type="EMBL" id="KB932205">
    <property type="protein sequence ID" value="KCV69979.1"/>
    <property type="molecule type" value="Genomic_DNA"/>
</dbReference>
<keyword evidence="5" id="KW-0999">Mitochondrion inner membrane</keyword>
<dbReference type="GeneID" id="20528169"/>
<dbReference type="PANTHER" id="PTHR10485">
    <property type="entry name" value="MITOCHONDRIAL IMPORT INNER MEMBRANE TRANSLOCASE SUBUNIT TIM-17"/>
    <property type="match status" value="1"/>
</dbReference>
<dbReference type="GO" id="GO:0005744">
    <property type="term" value="C:TIM23 mitochondrial import inner membrane translocase complex"/>
    <property type="evidence" value="ECO:0007669"/>
    <property type="project" value="TreeGrafter"/>
</dbReference>
<evidence type="ECO:0000256" key="11">
    <source>
        <dbReference type="SAM" id="Phobius"/>
    </source>
</evidence>
<name>A0A058Z6U0_FONAL</name>
<organism evidence="12">
    <name type="scientific">Fonticula alba</name>
    <name type="common">Slime mold</name>
    <dbReference type="NCBI Taxonomy" id="691883"/>
    <lineage>
        <taxon>Eukaryota</taxon>
        <taxon>Rotosphaerida</taxon>
        <taxon>Fonticulaceae</taxon>
        <taxon>Fonticula</taxon>
    </lineage>
</organism>
<dbReference type="OMA" id="FDCTFQY"/>
<keyword evidence="3" id="KW-0813">Transport</keyword>
<evidence type="ECO:0000256" key="3">
    <source>
        <dbReference type="ARBA" id="ARBA00022448"/>
    </source>
</evidence>
<dbReference type="OrthoDB" id="2261329at2759"/>
<dbReference type="Pfam" id="PF02466">
    <property type="entry name" value="Tim17"/>
    <property type="match status" value="1"/>
</dbReference>
<evidence type="ECO:0000256" key="9">
    <source>
        <dbReference type="ARBA" id="ARBA00023128"/>
    </source>
</evidence>
<protein>
    <recommendedName>
        <fullName evidence="14">Mitochondrial import inner membrane translocase subunit TIM17</fullName>
    </recommendedName>
</protein>
<evidence type="ECO:0000256" key="8">
    <source>
        <dbReference type="ARBA" id="ARBA00023010"/>
    </source>
</evidence>
<evidence type="ECO:0000256" key="1">
    <source>
        <dbReference type="ARBA" id="ARBA00004448"/>
    </source>
</evidence>
<sequence>MDRPDHGREPCPWRIGEDAGGAFAMGFVGSSMINSFKGFRNAPKSANRIAHALRTAQRVAPVTGGSFAVWGATFSTLECTFSYLRGKSDSYNMIAAGTLTGGILALRSGIRSAAISAVIGGSLMAVFEMISVALNRTTADMTRPTAFEFGVSSNLSPTVLDPHGPPQEFSEDKLY</sequence>
<comment type="subcellular location">
    <subcellularLocation>
        <location evidence="1">Mitochondrion inner membrane</location>
        <topology evidence="1">Multi-pass membrane protein</topology>
    </subcellularLocation>
</comment>
<dbReference type="GO" id="GO:0030150">
    <property type="term" value="P:protein import into mitochondrial matrix"/>
    <property type="evidence" value="ECO:0007669"/>
    <property type="project" value="TreeGrafter"/>
</dbReference>
<evidence type="ECO:0008006" key="14">
    <source>
        <dbReference type="Google" id="ProtNLM"/>
    </source>
</evidence>
<keyword evidence="13" id="KW-1185">Reference proteome</keyword>
<evidence type="ECO:0000256" key="10">
    <source>
        <dbReference type="ARBA" id="ARBA00023136"/>
    </source>
</evidence>
<keyword evidence="6" id="KW-0653">Protein transport</keyword>
<dbReference type="AlphaFoldDB" id="A0A058Z6U0"/>
<evidence type="ECO:0000313" key="12">
    <source>
        <dbReference type="EMBL" id="KCV69979.1"/>
    </source>
</evidence>
<evidence type="ECO:0000256" key="7">
    <source>
        <dbReference type="ARBA" id="ARBA00022989"/>
    </source>
</evidence>
<evidence type="ECO:0000256" key="5">
    <source>
        <dbReference type="ARBA" id="ARBA00022792"/>
    </source>
</evidence>
<proteinExistence type="inferred from homology"/>
<evidence type="ECO:0000256" key="2">
    <source>
        <dbReference type="ARBA" id="ARBA00008444"/>
    </source>
</evidence>
<dbReference type="GO" id="GO:0008320">
    <property type="term" value="F:protein transmembrane transporter activity"/>
    <property type="evidence" value="ECO:0007669"/>
    <property type="project" value="TreeGrafter"/>
</dbReference>
<reference evidence="12" key="1">
    <citation type="submission" date="2013-04" db="EMBL/GenBank/DDBJ databases">
        <title>The Genome Sequence of Fonticula alba ATCC 38817.</title>
        <authorList>
            <consortium name="The Broad Institute Genomics Platform"/>
            <person name="Russ C."/>
            <person name="Cuomo C."/>
            <person name="Burger G."/>
            <person name="Gray M.W."/>
            <person name="Holland P.W.H."/>
            <person name="King N."/>
            <person name="Lang F.B.F."/>
            <person name="Roger A.J."/>
            <person name="Ruiz-Trillo I."/>
            <person name="Brown M."/>
            <person name="Walker B."/>
            <person name="Young S."/>
            <person name="Zeng Q."/>
            <person name="Gargeya S."/>
            <person name="Fitzgerald M."/>
            <person name="Haas B."/>
            <person name="Abouelleil A."/>
            <person name="Allen A.W."/>
            <person name="Alvarado L."/>
            <person name="Arachchi H.M."/>
            <person name="Berlin A.M."/>
            <person name="Chapman S.B."/>
            <person name="Gainer-Dewar J."/>
            <person name="Goldberg J."/>
            <person name="Griggs A."/>
            <person name="Gujja S."/>
            <person name="Hansen M."/>
            <person name="Howarth C."/>
            <person name="Imamovic A."/>
            <person name="Ireland A."/>
            <person name="Larimer J."/>
            <person name="McCowan C."/>
            <person name="Murphy C."/>
            <person name="Pearson M."/>
            <person name="Poon T.W."/>
            <person name="Priest M."/>
            <person name="Roberts A."/>
            <person name="Saif S."/>
            <person name="Shea T."/>
            <person name="Sisk P."/>
            <person name="Sykes S."/>
            <person name="Wortman J."/>
            <person name="Nusbaum C."/>
            <person name="Birren B."/>
        </authorList>
    </citation>
    <scope>NUCLEOTIDE SEQUENCE [LARGE SCALE GENOMIC DNA]</scope>
    <source>
        <strain evidence="12">ATCC 38817</strain>
    </source>
</reference>
<accession>A0A058Z6U0</accession>
<comment type="similarity">
    <text evidence="2">Belongs to the Tim17/Tim22/Tim23 family.</text>
</comment>
<gene>
    <name evidence="12" type="ORF">H696_03444</name>
</gene>
<dbReference type="PANTHER" id="PTHR10485:SF0">
    <property type="entry name" value="AT05822P-RELATED"/>
    <property type="match status" value="1"/>
</dbReference>
<evidence type="ECO:0000313" key="13">
    <source>
        <dbReference type="Proteomes" id="UP000030693"/>
    </source>
</evidence>
<evidence type="ECO:0000256" key="6">
    <source>
        <dbReference type="ARBA" id="ARBA00022927"/>
    </source>
</evidence>
<keyword evidence="9" id="KW-0496">Mitochondrion</keyword>
<dbReference type="Proteomes" id="UP000030693">
    <property type="component" value="Unassembled WGS sequence"/>
</dbReference>
<dbReference type="STRING" id="691883.A0A058Z6U0"/>
<keyword evidence="7 11" id="KW-1133">Transmembrane helix</keyword>
<evidence type="ECO:0000256" key="4">
    <source>
        <dbReference type="ARBA" id="ARBA00022692"/>
    </source>
</evidence>